<evidence type="ECO:0000256" key="1">
    <source>
        <dbReference type="SAM" id="SignalP"/>
    </source>
</evidence>
<reference evidence="2" key="1">
    <citation type="submission" date="2020-01" db="EMBL/GenBank/DDBJ databases">
        <authorList>
            <person name="Meier V. D."/>
            <person name="Meier V D."/>
        </authorList>
    </citation>
    <scope>NUCLEOTIDE SEQUENCE</scope>
    <source>
        <strain evidence="2">HLG_WM_MAG_10</strain>
    </source>
</reference>
<accession>A0A6S6U419</accession>
<proteinExistence type="predicted"/>
<gene>
    <name evidence="2" type="ORF">HELGO_WM21760</name>
</gene>
<keyword evidence="1" id="KW-0732">Signal</keyword>
<feature type="chain" id="PRO_5028066454" evidence="1">
    <location>
        <begin position="23"/>
        <end position="226"/>
    </location>
</feature>
<dbReference type="AlphaFoldDB" id="A0A6S6U419"/>
<dbReference type="EMBL" id="CACVAQ010000407">
    <property type="protein sequence ID" value="CAA6827696.1"/>
    <property type="molecule type" value="Genomic_DNA"/>
</dbReference>
<name>A0A6S6U419_9BACT</name>
<organism evidence="2">
    <name type="scientific">uncultured Aureispira sp</name>
    <dbReference type="NCBI Taxonomy" id="1331704"/>
    <lineage>
        <taxon>Bacteria</taxon>
        <taxon>Pseudomonadati</taxon>
        <taxon>Bacteroidota</taxon>
        <taxon>Saprospiria</taxon>
        <taxon>Saprospirales</taxon>
        <taxon>Saprospiraceae</taxon>
        <taxon>Aureispira</taxon>
        <taxon>environmental samples</taxon>
    </lineage>
</organism>
<protein>
    <submittedName>
        <fullName evidence="2">Uncharacterized protein</fullName>
    </submittedName>
</protein>
<evidence type="ECO:0000313" key="2">
    <source>
        <dbReference type="EMBL" id="CAA6827696.1"/>
    </source>
</evidence>
<feature type="signal peptide" evidence="1">
    <location>
        <begin position="1"/>
        <end position="22"/>
    </location>
</feature>
<sequence>MNKSYFIGLIFCPLLLLGQTTATEEAFGKACACFEAVDFINLDQQYFSIKADSCIEEAFYTNLTGVLKENNTSLEDSEGMLKVAQVMQAYLFKNCTGFQQFSKGMAMEQVTEIKQENNSNVGLLYSFNTNQQFPIITILTEEQEALEFIWFREFDGSTRFMEGIKAYENTVVEIVWKEVELYDVVTQKYPFYKEIVLIEELKVVDKKERKVWVKGYEKGRRRKKKL</sequence>